<organism evidence="1 2">
    <name type="scientific">Aspergillus arachidicola</name>
    <dbReference type="NCBI Taxonomy" id="656916"/>
    <lineage>
        <taxon>Eukaryota</taxon>
        <taxon>Fungi</taxon>
        <taxon>Dikarya</taxon>
        <taxon>Ascomycota</taxon>
        <taxon>Pezizomycotina</taxon>
        <taxon>Eurotiomycetes</taxon>
        <taxon>Eurotiomycetidae</taxon>
        <taxon>Eurotiales</taxon>
        <taxon>Aspergillaceae</taxon>
        <taxon>Aspergillus</taxon>
        <taxon>Aspergillus subgen. Circumdati</taxon>
    </lineage>
</organism>
<keyword evidence="2" id="KW-1185">Reference proteome</keyword>
<comment type="caution">
    <text evidence="1">The sequence shown here is derived from an EMBL/GenBank/DDBJ whole genome shotgun (WGS) entry which is preliminary data.</text>
</comment>
<evidence type="ECO:0000313" key="2">
    <source>
        <dbReference type="Proteomes" id="UP000231358"/>
    </source>
</evidence>
<evidence type="ECO:0000313" key="1">
    <source>
        <dbReference type="EMBL" id="PIG79200.1"/>
    </source>
</evidence>
<dbReference type="STRING" id="656916.A0A2G7FF15"/>
<accession>A0A2G7FF15</accession>
<dbReference type="AlphaFoldDB" id="A0A2G7FF15"/>
<proteinExistence type="predicted"/>
<sequence>MEGPLQRARDRGRKERIRREILPKSNREIVESDVGKPTEEKLMTLLRGLGSDLSINAFALNWRYDDKDRTWNTGIEEANYLTRHVVEHLSIYSPDQDPTKIPFHLTSTEFTNELYGKCAKEFKRRLGLPQCDRLLFVLRNVVMSPFPTDNDFISTMVDYFRSVVEDGVRLCRKRNVRGPAIHRFVMQGTDEIFLVYQPSFHLGKHRQPIILAVELEDHAKSDYIEIRESNPQDPIFLKSSVEIGLQQVVSECERGSPVSFNGPEDYMPFYLYGSEKQWHISHKLLQAPNATFSAGNVKLDDRPASSLNQGHAEKGASLALTEVPETSMQPFPTSESELPACFFFKPDKKYKVKVWDDPNDASAADPGLLEGLGSQLKELLPCPKRYILTCDGSIRIH</sequence>
<reference evidence="1 2" key="1">
    <citation type="submission" date="2017-05" db="EMBL/GenBank/DDBJ databases">
        <title>Genome sequence for an aflatoxigenic pathogen of Argentinian peanut, Aspergillus arachidicola.</title>
        <authorList>
            <person name="Moore G."/>
            <person name="Beltz S.B."/>
            <person name="Mack B.M."/>
        </authorList>
    </citation>
    <scope>NUCLEOTIDE SEQUENCE [LARGE SCALE GENOMIC DNA]</scope>
    <source>
        <strain evidence="1 2">CBS 117610</strain>
    </source>
</reference>
<name>A0A2G7FF15_9EURO</name>
<protein>
    <submittedName>
        <fullName evidence="1">Pyridoxal-dependent decarboxylase domain protein</fullName>
    </submittedName>
</protein>
<gene>
    <name evidence="1" type="ORF">AARAC_010497</name>
</gene>
<dbReference type="EMBL" id="NEXV01000702">
    <property type="protein sequence ID" value="PIG79200.1"/>
    <property type="molecule type" value="Genomic_DNA"/>
</dbReference>
<dbReference type="Proteomes" id="UP000231358">
    <property type="component" value="Unassembled WGS sequence"/>
</dbReference>